<organism evidence="1 2">
    <name type="scientific">Adineta ricciae</name>
    <name type="common">Rotifer</name>
    <dbReference type="NCBI Taxonomy" id="249248"/>
    <lineage>
        <taxon>Eukaryota</taxon>
        <taxon>Metazoa</taxon>
        <taxon>Spiralia</taxon>
        <taxon>Gnathifera</taxon>
        <taxon>Rotifera</taxon>
        <taxon>Eurotatoria</taxon>
        <taxon>Bdelloidea</taxon>
        <taxon>Adinetida</taxon>
        <taxon>Adinetidae</taxon>
        <taxon>Adineta</taxon>
    </lineage>
</organism>
<dbReference type="OrthoDB" id="6150088at2759"/>
<evidence type="ECO:0000313" key="1">
    <source>
        <dbReference type="EMBL" id="CAF1542009.1"/>
    </source>
</evidence>
<evidence type="ECO:0000313" key="2">
    <source>
        <dbReference type="Proteomes" id="UP000663852"/>
    </source>
</evidence>
<dbReference type="Gene3D" id="3.30.70.270">
    <property type="match status" value="1"/>
</dbReference>
<dbReference type="Proteomes" id="UP000663852">
    <property type="component" value="Unassembled WGS sequence"/>
</dbReference>
<dbReference type="Gene3D" id="2.40.70.10">
    <property type="entry name" value="Acid Proteases"/>
    <property type="match status" value="1"/>
</dbReference>
<dbReference type="EMBL" id="CAJNOJ010001090">
    <property type="protein sequence ID" value="CAF1542009.1"/>
    <property type="molecule type" value="Genomic_DNA"/>
</dbReference>
<dbReference type="PANTHER" id="PTHR24559:SF444">
    <property type="entry name" value="REVERSE TRANSCRIPTASE DOMAIN-CONTAINING PROTEIN"/>
    <property type="match status" value="1"/>
</dbReference>
<dbReference type="InterPro" id="IPR021109">
    <property type="entry name" value="Peptidase_aspartic_dom_sf"/>
</dbReference>
<dbReference type="InterPro" id="IPR043128">
    <property type="entry name" value="Rev_trsase/Diguanyl_cyclase"/>
</dbReference>
<accession>A0A815WHF3</accession>
<dbReference type="InterPro" id="IPR043502">
    <property type="entry name" value="DNA/RNA_pol_sf"/>
</dbReference>
<gene>
    <name evidence="1" type="ORF">EDS130_LOCUS45390</name>
</gene>
<dbReference type="PANTHER" id="PTHR24559">
    <property type="entry name" value="TRANSPOSON TY3-I GAG-POL POLYPROTEIN"/>
    <property type="match status" value="1"/>
</dbReference>
<dbReference type="SUPFAM" id="SSF50630">
    <property type="entry name" value="Acid proteases"/>
    <property type="match status" value="1"/>
</dbReference>
<dbReference type="InterPro" id="IPR053134">
    <property type="entry name" value="RNA-dir_DNA_polymerase"/>
</dbReference>
<protein>
    <recommendedName>
        <fullName evidence="3">Peptidase A2 domain-containing protein</fullName>
    </recommendedName>
</protein>
<proteinExistence type="predicted"/>
<sequence>MKVLVDTGAQHCFINRASDGINSIKVAGVVQFEFSIGGVNTSIPAFITTNLCTDIILGMDYLLKYEFEIYPKKKFITFNFDNRKITISMNPESSSNHHSLQSLNSIQSSLVHQLNTLTMSPFSITQQSILQLIRHVSDPVQHEKLQSLLFKFEFTFDANKLLDAGLVCTSQSSYAAPALLVKKKDQSWRLVIDYKKLNSITIKDNYPLPNMEITLQSLGGGYSYFSKFNLKSGFLAISN</sequence>
<dbReference type="Gene3D" id="3.10.10.10">
    <property type="entry name" value="HIV Type 1 Reverse Transcriptase, subunit A, domain 1"/>
    <property type="match status" value="1"/>
</dbReference>
<dbReference type="CDD" id="cd00303">
    <property type="entry name" value="retropepsin_like"/>
    <property type="match status" value="1"/>
</dbReference>
<reference evidence="1" key="1">
    <citation type="submission" date="2021-02" db="EMBL/GenBank/DDBJ databases">
        <authorList>
            <person name="Nowell W R."/>
        </authorList>
    </citation>
    <scope>NUCLEOTIDE SEQUENCE</scope>
</reference>
<dbReference type="SUPFAM" id="SSF56672">
    <property type="entry name" value="DNA/RNA polymerases"/>
    <property type="match status" value="1"/>
</dbReference>
<dbReference type="AlphaFoldDB" id="A0A815WHF3"/>
<evidence type="ECO:0008006" key="3">
    <source>
        <dbReference type="Google" id="ProtNLM"/>
    </source>
</evidence>
<comment type="caution">
    <text evidence="1">The sequence shown here is derived from an EMBL/GenBank/DDBJ whole genome shotgun (WGS) entry which is preliminary data.</text>
</comment>
<name>A0A815WHF3_ADIRI</name>